<reference evidence="1" key="1">
    <citation type="submission" date="2014-11" db="EMBL/GenBank/DDBJ databases">
        <authorList>
            <person name="Otto D Thomas"/>
            <person name="Naeem Raeece"/>
        </authorList>
    </citation>
    <scope>NUCLEOTIDE SEQUENCE</scope>
</reference>
<accession>A0A0G4HCN4</accession>
<protein>
    <recommendedName>
        <fullName evidence="2">RRM domain-containing protein</fullName>
    </recommendedName>
</protein>
<evidence type="ECO:0008006" key="2">
    <source>
        <dbReference type="Google" id="ProtNLM"/>
    </source>
</evidence>
<sequence length="92" mass="10245">MRQQQIMDTVSAAFGRLGRIVSFSFLDHPADIDRNDKQRLLVEFDSSRAANEAVRLYNGGDLACATGSKDSGPHGNSRGPRIRVDFARDQFF</sequence>
<proteinExistence type="predicted"/>
<dbReference type="VEuPathDB" id="CryptoDB:Cvel_26264"/>
<dbReference type="EMBL" id="CDMZ01002310">
    <property type="protein sequence ID" value="CEM41776.1"/>
    <property type="molecule type" value="Genomic_DNA"/>
</dbReference>
<dbReference type="SUPFAM" id="SSF54928">
    <property type="entry name" value="RNA-binding domain, RBD"/>
    <property type="match status" value="1"/>
</dbReference>
<dbReference type="AlphaFoldDB" id="A0A0G4HCN4"/>
<dbReference type="InterPro" id="IPR035979">
    <property type="entry name" value="RBD_domain_sf"/>
</dbReference>
<gene>
    <name evidence="1" type="ORF">Cvel_26264</name>
</gene>
<dbReference type="GO" id="GO:0003676">
    <property type="term" value="F:nucleic acid binding"/>
    <property type="evidence" value="ECO:0007669"/>
    <property type="project" value="InterPro"/>
</dbReference>
<organism evidence="1">
    <name type="scientific">Chromera velia CCMP2878</name>
    <dbReference type="NCBI Taxonomy" id="1169474"/>
    <lineage>
        <taxon>Eukaryota</taxon>
        <taxon>Sar</taxon>
        <taxon>Alveolata</taxon>
        <taxon>Colpodellida</taxon>
        <taxon>Chromeraceae</taxon>
        <taxon>Chromera</taxon>
    </lineage>
</organism>
<evidence type="ECO:0000313" key="1">
    <source>
        <dbReference type="EMBL" id="CEM41776.1"/>
    </source>
</evidence>
<name>A0A0G4HCN4_9ALVE</name>